<reference evidence="6" key="2">
    <citation type="submission" date="2020-05" db="UniProtKB">
        <authorList>
            <consortium name="EnsemblMetazoa"/>
        </authorList>
    </citation>
    <scope>IDENTIFICATION</scope>
    <source>
        <strain evidence="6">MINIMUS1</strain>
    </source>
</reference>
<feature type="region of interest" description="Disordered" evidence="4">
    <location>
        <begin position="148"/>
        <end position="172"/>
    </location>
</feature>
<dbReference type="InterPro" id="IPR013083">
    <property type="entry name" value="Znf_RING/FYVE/PHD"/>
</dbReference>
<dbReference type="VEuPathDB" id="VectorBase:AMIN014043"/>
<accession>A0A182WMT2</accession>
<dbReference type="STRING" id="112268.A0A182WMT2"/>
<reference evidence="7" key="1">
    <citation type="submission" date="2013-03" db="EMBL/GenBank/DDBJ databases">
        <title>The Genome Sequence of Anopheles minimus MINIMUS1.</title>
        <authorList>
            <consortium name="The Broad Institute Genomics Platform"/>
            <person name="Neafsey D.E."/>
            <person name="Walton C."/>
            <person name="Walker B."/>
            <person name="Young S.K."/>
            <person name="Zeng Q."/>
            <person name="Gargeya S."/>
            <person name="Fitzgerald M."/>
            <person name="Haas B."/>
            <person name="Abouelleil A."/>
            <person name="Allen A.W."/>
            <person name="Alvarado L."/>
            <person name="Arachchi H.M."/>
            <person name="Berlin A.M."/>
            <person name="Chapman S.B."/>
            <person name="Gainer-Dewar J."/>
            <person name="Goldberg J."/>
            <person name="Griggs A."/>
            <person name="Gujja S."/>
            <person name="Hansen M."/>
            <person name="Howarth C."/>
            <person name="Imamovic A."/>
            <person name="Ireland A."/>
            <person name="Larimer J."/>
            <person name="McCowan C."/>
            <person name="Murphy C."/>
            <person name="Pearson M."/>
            <person name="Poon T.W."/>
            <person name="Priest M."/>
            <person name="Roberts A."/>
            <person name="Saif S."/>
            <person name="Shea T."/>
            <person name="Sisk P."/>
            <person name="Sykes S."/>
            <person name="Wortman J."/>
            <person name="Nusbaum C."/>
            <person name="Birren B."/>
        </authorList>
    </citation>
    <scope>NUCLEOTIDE SEQUENCE [LARGE SCALE GENOMIC DNA]</scope>
    <source>
        <strain evidence="7">MINIMUS1</strain>
    </source>
</reference>
<dbReference type="Pfam" id="PF13639">
    <property type="entry name" value="zf-RING_2"/>
    <property type="match status" value="1"/>
</dbReference>
<evidence type="ECO:0000256" key="4">
    <source>
        <dbReference type="SAM" id="MobiDB-lite"/>
    </source>
</evidence>
<keyword evidence="2" id="KW-0862">Zinc</keyword>
<evidence type="ECO:0000256" key="2">
    <source>
        <dbReference type="ARBA" id="ARBA00022833"/>
    </source>
</evidence>
<dbReference type="AlphaFoldDB" id="A0A182WMT2"/>
<protein>
    <submittedName>
        <fullName evidence="6">RING-type domain-containing protein</fullName>
    </submittedName>
</protein>
<proteinExistence type="predicted"/>
<dbReference type="Gene3D" id="3.30.40.10">
    <property type="entry name" value="Zinc/RING finger domain, C3HC4 (zinc finger)"/>
    <property type="match status" value="1"/>
</dbReference>
<feature type="domain" description="RING-type" evidence="5">
    <location>
        <begin position="11"/>
        <end position="34"/>
    </location>
</feature>
<evidence type="ECO:0000256" key="1">
    <source>
        <dbReference type="ARBA" id="ARBA00022771"/>
    </source>
</evidence>
<dbReference type="GO" id="GO:0008270">
    <property type="term" value="F:zinc ion binding"/>
    <property type="evidence" value="ECO:0007669"/>
    <property type="project" value="UniProtKB-KW"/>
</dbReference>
<dbReference type="PROSITE" id="PS50089">
    <property type="entry name" value="ZF_RING_2"/>
    <property type="match status" value="1"/>
</dbReference>
<dbReference type="EnsemblMetazoa" id="AMIN014043-RA">
    <property type="protein sequence ID" value="AMIN014043-PA"/>
    <property type="gene ID" value="AMIN014043"/>
</dbReference>
<name>A0A182WMT2_9DIPT</name>
<dbReference type="InterPro" id="IPR001841">
    <property type="entry name" value="Znf_RING"/>
</dbReference>
<keyword evidence="7" id="KW-1185">Reference proteome</keyword>
<evidence type="ECO:0000313" key="6">
    <source>
        <dbReference type="EnsemblMetazoa" id="AMIN014043-PA"/>
    </source>
</evidence>
<evidence type="ECO:0000259" key="5">
    <source>
        <dbReference type="PROSITE" id="PS50089"/>
    </source>
</evidence>
<evidence type="ECO:0000256" key="3">
    <source>
        <dbReference type="PROSITE-ProRule" id="PRU00175"/>
    </source>
</evidence>
<evidence type="ECO:0000313" key="7">
    <source>
        <dbReference type="Proteomes" id="UP000075920"/>
    </source>
</evidence>
<dbReference type="Proteomes" id="UP000075920">
    <property type="component" value="Unassembled WGS sequence"/>
</dbReference>
<keyword evidence="1 3" id="KW-0479">Metal-binding</keyword>
<organism evidence="6 7">
    <name type="scientific">Anopheles minimus</name>
    <dbReference type="NCBI Taxonomy" id="112268"/>
    <lineage>
        <taxon>Eukaryota</taxon>
        <taxon>Metazoa</taxon>
        <taxon>Ecdysozoa</taxon>
        <taxon>Arthropoda</taxon>
        <taxon>Hexapoda</taxon>
        <taxon>Insecta</taxon>
        <taxon>Pterygota</taxon>
        <taxon>Neoptera</taxon>
        <taxon>Endopterygota</taxon>
        <taxon>Diptera</taxon>
        <taxon>Nematocera</taxon>
        <taxon>Culicoidea</taxon>
        <taxon>Culicidae</taxon>
        <taxon>Anophelinae</taxon>
        <taxon>Anopheles</taxon>
    </lineage>
</organism>
<sequence length="172" mass="19578">MERGRILATTCGHIFHESCIVNWTLRSYSCPECRNQPTFPLRTIHFTSQEQLDTQESDTSLESIAQADSSGFSLPLKPMSLQDSLSGSGYSQRNTADMRKVLERPVNSPKTDHISSRQCTDGCGVCNRFHFLIEKAITLRNMIKEHENAQQMESRTPSEKLMDPEVKRKRTV</sequence>
<keyword evidence="1 3" id="KW-0863">Zinc-finger</keyword>
<dbReference type="SUPFAM" id="SSF57850">
    <property type="entry name" value="RING/U-box"/>
    <property type="match status" value="1"/>
</dbReference>
<feature type="compositionally biased region" description="Basic and acidic residues" evidence="4">
    <location>
        <begin position="156"/>
        <end position="166"/>
    </location>
</feature>